<reference evidence="2" key="1">
    <citation type="journal article" date="2014" name="Int. J. Syst. Evol. Microbiol.">
        <title>Complete genome sequence of Corynebacterium casei LMG S-19264T (=DSM 44701T), isolated from a smear-ripened cheese.</title>
        <authorList>
            <consortium name="US DOE Joint Genome Institute (JGI-PGF)"/>
            <person name="Walter F."/>
            <person name="Albersmeier A."/>
            <person name="Kalinowski J."/>
            <person name="Ruckert C."/>
        </authorList>
    </citation>
    <scope>NUCLEOTIDE SEQUENCE</scope>
    <source>
        <strain evidence="2">KCTC 42650</strain>
    </source>
</reference>
<evidence type="ECO:0000313" key="2">
    <source>
        <dbReference type="EMBL" id="GHF75392.1"/>
    </source>
</evidence>
<evidence type="ECO:0000313" key="3">
    <source>
        <dbReference type="Proteomes" id="UP000626220"/>
    </source>
</evidence>
<organism evidence="2 3">
    <name type="scientific">Seohaeicola zhoushanensis</name>
    <dbReference type="NCBI Taxonomy" id="1569283"/>
    <lineage>
        <taxon>Bacteria</taxon>
        <taxon>Pseudomonadati</taxon>
        <taxon>Pseudomonadota</taxon>
        <taxon>Alphaproteobacteria</taxon>
        <taxon>Rhodobacterales</taxon>
        <taxon>Roseobacteraceae</taxon>
        <taxon>Seohaeicola</taxon>
    </lineage>
</organism>
<feature type="compositionally biased region" description="Basic and acidic residues" evidence="1">
    <location>
        <begin position="124"/>
        <end position="133"/>
    </location>
</feature>
<protein>
    <submittedName>
        <fullName evidence="2">Uncharacterized protein</fullName>
    </submittedName>
</protein>
<accession>A0A8J3H483</accession>
<feature type="region of interest" description="Disordered" evidence="1">
    <location>
        <begin position="104"/>
        <end position="133"/>
    </location>
</feature>
<dbReference type="EMBL" id="BNCJ01000045">
    <property type="protein sequence ID" value="GHF75392.1"/>
    <property type="molecule type" value="Genomic_DNA"/>
</dbReference>
<reference evidence="2" key="2">
    <citation type="submission" date="2020-09" db="EMBL/GenBank/DDBJ databases">
        <authorList>
            <person name="Sun Q."/>
            <person name="Kim S."/>
        </authorList>
    </citation>
    <scope>NUCLEOTIDE SEQUENCE</scope>
    <source>
        <strain evidence="2">KCTC 42650</strain>
    </source>
</reference>
<keyword evidence="3" id="KW-1185">Reference proteome</keyword>
<name>A0A8J3H483_9RHOB</name>
<comment type="caution">
    <text evidence="2">The sequence shown here is derived from an EMBL/GenBank/DDBJ whole genome shotgun (WGS) entry which is preliminary data.</text>
</comment>
<feature type="region of interest" description="Disordered" evidence="1">
    <location>
        <begin position="1"/>
        <end position="21"/>
    </location>
</feature>
<sequence>MTTPEWIKSAPSRREGSAAMTTVEKLSGTPAETTDLERRVLAHERILQALIAYIARSEPRFVDHLKERFVEPMKMSRHEHDYRETDDYAEEFMRAVILLGETRAPQPKPLDMPVEQPAPTQGEGGRKPSAEQMVQRDRVQMRERSGIWEVKLDGKFYGDFLQKEPAIAAAALLKLSLR</sequence>
<dbReference type="Proteomes" id="UP000626220">
    <property type="component" value="Unassembled WGS sequence"/>
</dbReference>
<evidence type="ECO:0000256" key="1">
    <source>
        <dbReference type="SAM" id="MobiDB-lite"/>
    </source>
</evidence>
<gene>
    <name evidence="2" type="ORF">GCM10017056_52390</name>
</gene>
<proteinExistence type="predicted"/>
<dbReference type="AlphaFoldDB" id="A0A8J3H483"/>